<dbReference type="KEGG" id="bmx:BMS_2012"/>
<keyword evidence="2" id="KW-1185">Reference proteome</keyword>
<dbReference type="HOGENOM" id="CLU_1088904_0_0_7"/>
<organism evidence="1 2">
    <name type="scientific">Halobacteriovorax marinus (strain ATCC BAA-682 / DSM 15412 / SJ)</name>
    <name type="common">Bacteriovorax marinus</name>
    <dbReference type="NCBI Taxonomy" id="862908"/>
    <lineage>
        <taxon>Bacteria</taxon>
        <taxon>Pseudomonadati</taxon>
        <taxon>Bdellovibrionota</taxon>
        <taxon>Bacteriovoracia</taxon>
        <taxon>Bacteriovoracales</taxon>
        <taxon>Halobacteriovoraceae</taxon>
        <taxon>Halobacteriovorax</taxon>
    </lineage>
</organism>
<dbReference type="PATRIC" id="fig|862908.3.peg.1911"/>
<dbReference type="STRING" id="862908.BMS_2012"/>
<dbReference type="EMBL" id="FQ312005">
    <property type="protein sequence ID" value="CBW26824.1"/>
    <property type="molecule type" value="Genomic_DNA"/>
</dbReference>
<dbReference type="eggNOG" id="ENOG502ZJXW">
    <property type="taxonomic scope" value="Bacteria"/>
</dbReference>
<dbReference type="Proteomes" id="UP000008963">
    <property type="component" value="Chromosome"/>
</dbReference>
<protein>
    <recommendedName>
        <fullName evidence="3">Outer membrane protein beta-barrel domain-containing protein</fullName>
    </recommendedName>
</protein>
<dbReference type="OrthoDB" id="5290688at2"/>
<gene>
    <name evidence="1" type="ordered locus">BMS_2012</name>
</gene>
<dbReference type="AlphaFoldDB" id="E1X2Z4"/>
<dbReference type="RefSeq" id="WP_014244602.1">
    <property type="nucleotide sequence ID" value="NC_016620.1"/>
</dbReference>
<accession>E1X2Z4</accession>
<sequence>MLFKNIQKILLVFIITTNIFGQAGVNDGFSIEEEDLNIGGDIFSDFNEDIESNQVMEDERFYRYGRFFTFSFSLGLTTFTGNRGVVYENEHPSYGLQLSIFKDFQTAISIGIGFSRHNMYFDQTNLEGFNGEAPSFVQVSQLRVYTGYKYYIDTSNLGTAITYSNPYITGRLEYWYTTNKFIDNENIPNRNGGGLGVGLGGGLEFPIKLKESYLGIEFLYHNVNFFDKNTGAYRPVIEDLSGDAFTTMMSYIWNW</sequence>
<evidence type="ECO:0000313" key="2">
    <source>
        <dbReference type="Proteomes" id="UP000008963"/>
    </source>
</evidence>
<reference evidence="2" key="1">
    <citation type="journal article" date="2013" name="ISME J.">
        <title>A small predatory core genome in the divergent marine Bacteriovorax marinus SJ and the terrestrial Bdellovibrio bacteriovorus.</title>
        <authorList>
            <person name="Crossman L.C."/>
            <person name="Chen H."/>
            <person name="Cerdeno-Tarraga A.M."/>
            <person name="Brooks K."/>
            <person name="Quail M.A."/>
            <person name="Pineiro S.A."/>
            <person name="Hobley L."/>
            <person name="Sockett R.E."/>
            <person name="Bentley S.D."/>
            <person name="Parkhill J."/>
            <person name="Williams H.N."/>
            <person name="Stine O.C."/>
        </authorList>
    </citation>
    <scope>NUCLEOTIDE SEQUENCE [LARGE SCALE GENOMIC DNA]</scope>
    <source>
        <strain evidence="2">ATCC BAA-682 / DSM 15412 / SJ</strain>
    </source>
</reference>
<evidence type="ECO:0000313" key="1">
    <source>
        <dbReference type="EMBL" id="CBW26824.1"/>
    </source>
</evidence>
<name>E1X2Z4_HALMS</name>
<proteinExistence type="predicted"/>
<evidence type="ECO:0008006" key="3">
    <source>
        <dbReference type="Google" id="ProtNLM"/>
    </source>
</evidence>